<dbReference type="Pfam" id="PF02550">
    <property type="entry name" value="AcetylCoA_hydro"/>
    <property type="match status" value="1"/>
</dbReference>
<dbReference type="Gene3D" id="3.40.1080.20">
    <property type="entry name" value="Acetyl-CoA hydrolase/transferase C-terminal domain"/>
    <property type="match status" value="1"/>
</dbReference>
<dbReference type="STRING" id="144026.SAMN04488568_101195"/>
<dbReference type="Pfam" id="PF13336">
    <property type="entry name" value="AcetylCoA_hyd_C"/>
    <property type="match status" value="1"/>
</dbReference>
<feature type="domain" description="Acetyl-CoA hydrolase/transferase N-terminal" evidence="3">
    <location>
        <begin position="12"/>
        <end position="169"/>
    </location>
</feature>
<dbReference type="GO" id="GO:0008775">
    <property type="term" value="F:acetate CoA-transferase activity"/>
    <property type="evidence" value="ECO:0007669"/>
    <property type="project" value="InterPro"/>
</dbReference>
<reference evidence="5 6" key="1">
    <citation type="submission" date="2016-10" db="EMBL/GenBank/DDBJ databases">
        <authorList>
            <person name="de Groot N.N."/>
        </authorList>
    </citation>
    <scope>NUCLEOTIDE SEQUENCE [LARGE SCALE GENOMIC DNA]</scope>
    <source>
        <strain evidence="5 6">DSM 16077</strain>
    </source>
</reference>
<comment type="similarity">
    <text evidence="1">Belongs to the acetyl-CoA hydrolase/transferase family.</text>
</comment>
<dbReference type="InterPro" id="IPR037171">
    <property type="entry name" value="NagB/RpiA_transferase-like"/>
</dbReference>
<dbReference type="EMBL" id="FNHG01000001">
    <property type="protein sequence ID" value="SDL64932.1"/>
    <property type="molecule type" value="Genomic_DNA"/>
</dbReference>
<dbReference type="PANTHER" id="PTHR21432">
    <property type="entry name" value="ACETYL-COA HYDROLASE-RELATED"/>
    <property type="match status" value="1"/>
</dbReference>
<keyword evidence="6" id="KW-1185">Reference proteome</keyword>
<dbReference type="PANTHER" id="PTHR21432:SF20">
    <property type="entry name" value="ACETYL-COA HYDROLASE"/>
    <property type="match status" value="1"/>
</dbReference>
<protein>
    <submittedName>
        <fullName evidence="5">Acyl-CoA hydrolase</fullName>
    </submittedName>
</protein>
<dbReference type="GO" id="GO:0006083">
    <property type="term" value="P:acetate metabolic process"/>
    <property type="evidence" value="ECO:0007669"/>
    <property type="project" value="InterPro"/>
</dbReference>
<dbReference type="RefSeq" id="WP_091765376.1">
    <property type="nucleotide sequence ID" value="NZ_FNHG01000001.1"/>
</dbReference>
<dbReference type="Gene3D" id="3.40.1080.10">
    <property type="entry name" value="Glutaconate Coenzyme A-transferase"/>
    <property type="match status" value="1"/>
</dbReference>
<evidence type="ECO:0000313" key="6">
    <source>
        <dbReference type="Proteomes" id="UP000199759"/>
    </source>
</evidence>
<feature type="domain" description="Acetyl-CoA hydrolase/transferase C-terminal" evidence="4">
    <location>
        <begin position="260"/>
        <end position="406"/>
    </location>
</feature>
<gene>
    <name evidence="5" type="ORF">SAMN04488568_101195</name>
</gene>
<dbReference type="InterPro" id="IPR026888">
    <property type="entry name" value="AcetylCoA_hyd_C"/>
</dbReference>
<dbReference type="Proteomes" id="UP000199759">
    <property type="component" value="Unassembled WGS sequence"/>
</dbReference>
<evidence type="ECO:0000259" key="4">
    <source>
        <dbReference type="Pfam" id="PF13336"/>
    </source>
</evidence>
<proteinExistence type="inferred from homology"/>
<evidence type="ECO:0000256" key="1">
    <source>
        <dbReference type="ARBA" id="ARBA00009632"/>
    </source>
</evidence>
<evidence type="ECO:0000313" key="5">
    <source>
        <dbReference type="EMBL" id="SDL64932.1"/>
    </source>
</evidence>
<dbReference type="Gene3D" id="3.30.750.70">
    <property type="entry name" value="4-hydroxybutyrate coenzyme like domains"/>
    <property type="match status" value="1"/>
</dbReference>
<dbReference type="InterPro" id="IPR046433">
    <property type="entry name" value="ActCoA_hydro"/>
</dbReference>
<evidence type="ECO:0000256" key="2">
    <source>
        <dbReference type="ARBA" id="ARBA00022679"/>
    </source>
</evidence>
<keyword evidence="5" id="KW-0378">Hydrolase</keyword>
<name>A0A1G9LS95_9PROT</name>
<dbReference type="SUPFAM" id="SSF100950">
    <property type="entry name" value="NagB/RpiA/CoA transferase-like"/>
    <property type="match status" value="2"/>
</dbReference>
<dbReference type="AlphaFoldDB" id="A0A1G9LS95"/>
<accession>A0A1G9LS95</accession>
<dbReference type="GO" id="GO:0016787">
    <property type="term" value="F:hydrolase activity"/>
    <property type="evidence" value="ECO:0007669"/>
    <property type="project" value="UniProtKB-KW"/>
</dbReference>
<organism evidence="5 6">
    <name type="scientific">Maricaulis salignorans</name>
    <dbReference type="NCBI Taxonomy" id="144026"/>
    <lineage>
        <taxon>Bacteria</taxon>
        <taxon>Pseudomonadati</taxon>
        <taxon>Pseudomonadota</taxon>
        <taxon>Alphaproteobacteria</taxon>
        <taxon>Maricaulales</taxon>
        <taxon>Maricaulaceae</taxon>
        <taxon>Maricaulis</taxon>
    </lineage>
</organism>
<dbReference type="InterPro" id="IPR038460">
    <property type="entry name" value="AcetylCoA_hyd_C_sf"/>
</dbReference>
<dbReference type="InterPro" id="IPR003702">
    <property type="entry name" value="ActCoA_hydro_N"/>
</dbReference>
<evidence type="ECO:0000259" key="3">
    <source>
        <dbReference type="Pfam" id="PF02550"/>
    </source>
</evidence>
<dbReference type="OrthoDB" id="9801795at2"/>
<sequence>MSEASRLDIDFTDYIRPGDRVFISEAAGSPVALVDALIEQRHALGGVTVFLGYDIHSRFTAEHADVLRFESYGALGGTGALSKAGCLEVLPVSLAQMSNAILAGQFRCDVALLSGALRDGVYGFGLSCMLMGAAAATARHVIIECNAAMPASGGAIISRDRVSRVVESDYPILEVAGRPSDVAQQIAEHAAAYIGDGATLQLGIGAIADAIPSRLLDRRDLGLHSGMIGDSLVELAQAGVLTNARKSMRPGIGVASMAVGTRKTYDFVHQNPDLEIHPVAVTHGEAQFQKRLVSINGAMEVGLTGEVNAETAGRHYLGAVGGQPDFVRAAQIAQGGRSIIALASRRKDGGSRIVAGPLANVTTTRGDVDIIITEYGAAELRGQPLAERVRRLVNIAHPDHREALESGFRGV</sequence>
<keyword evidence="2" id="KW-0808">Transferase</keyword>